<dbReference type="InterPro" id="IPR020556">
    <property type="entry name" value="Amidase_CS"/>
</dbReference>
<dbReference type="EMBL" id="FMUE01000027">
    <property type="protein sequence ID" value="SCX36107.1"/>
    <property type="molecule type" value="Genomic_DNA"/>
</dbReference>
<dbReference type="PROSITE" id="PS00571">
    <property type="entry name" value="AMIDASES"/>
    <property type="match status" value="1"/>
</dbReference>
<dbReference type="InterPro" id="IPR036928">
    <property type="entry name" value="AS_sf"/>
</dbReference>
<keyword evidence="4" id="KW-0378">Hydrolase</keyword>
<dbReference type="STRING" id="1907666.DSM25559_5320"/>
<evidence type="ECO:0000259" key="3">
    <source>
        <dbReference type="Pfam" id="PF01425"/>
    </source>
</evidence>
<dbReference type="PANTHER" id="PTHR11895:SF170">
    <property type="entry name" value="AMIDASE"/>
    <property type="match status" value="1"/>
</dbReference>
<dbReference type="SUPFAM" id="SSF75304">
    <property type="entry name" value="Amidase signature (AS) enzymes"/>
    <property type="match status" value="1"/>
</dbReference>
<evidence type="ECO:0000256" key="2">
    <source>
        <dbReference type="ARBA" id="ARBA00021874"/>
    </source>
</evidence>
<dbReference type="Pfam" id="PF01425">
    <property type="entry name" value="Amidase"/>
    <property type="match status" value="1"/>
</dbReference>
<evidence type="ECO:0000313" key="5">
    <source>
        <dbReference type="Proteomes" id="UP000187891"/>
    </source>
</evidence>
<reference evidence="5" key="1">
    <citation type="submission" date="2016-10" db="EMBL/GenBank/DDBJ databases">
        <authorList>
            <person name="Wibberg D."/>
        </authorList>
    </citation>
    <scope>NUCLEOTIDE SEQUENCE [LARGE SCALE GENOMIC DNA]</scope>
</reference>
<evidence type="ECO:0000313" key="4">
    <source>
        <dbReference type="EMBL" id="SCX36107.1"/>
    </source>
</evidence>
<dbReference type="InterPro" id="IPR023631">
    <property type="entry name" value="Amidase_dom"/>
</dbReference>
<comment type="function">
    <text evidence="1">Hydrolyzes indole-3-acetamide (IAM) into indole-3-acetic acid (IAA).</text>
</comment>
<accession>A0A1R3U3C3</accession>
<dbReference type="Gene3D" id="3.90.1300.10">
    <property type="entry name" value="Amidase signature (AS) domain"/>
    <property type="match status" value="1"/>
</dbReference>
<dbReference type="Proteomes" id="UP000187891">
    <property type="component" value="Unassembled WGS sequence"/>
</dbReference>
<proteinExistence type="predicted"/>
<feature type="domain" description="Amidase" evidence="3">
    <location>
        <begin position="84"/>
        <end position="503"/>
    </location>
</feature>
<dbReference type="InterPro" id="IPR000120">
    <property type="entry name" value="Amidase"/>
</dbReference>
<dbReference type="RefSeq" id="WP_077123187.1">
    <property type="nucleotide sequence ID" value="NZ_FMUE01000027.1"/>
</dbReference>
<dbReference type="NCBIfam" id="NF005565">
    <property type="entry name" value="PRK07235.1"/>
    <property type="match status" value="1"/>
</dbReference>
<protein>
    <recommendedName>
        <fullName evidence="2">Indoleacetamide hydrolase</fullName>
    </recommendedName>
</protein>
<evidence type="ECO:0000256" key="1">
    <source>
        <dbReference type="ARBA" id="ARBA00003871"/>
    </source>
</evidence>
<dbReference type="AlphaFoldDB" id="A0A1R3U3C3"/>
<name>A0A1R3U3C3_9HYPH</name>
<dbReference type="GO" id="GO:0016787">
    <property type="term" value="F:hydrolase activity"/>
    <property type="evidence" value="ECO:0007669"/>
    <property type="project" value="UniProtKB-KW"/>
</dbReference>
<dbReference type="PANTHER" id="PTHR11895">
    <property type="entry name" value="TRANSAMIDASE"/>
    <property type="match status" value="1"/>
</dbReference>
<organism evidence="4 5">
    <name type="scientific">Agrobacterium rosae</name>
    <dbReference type="NCBI Taxonomy" id="1972867"/>
    <lineage>
        <taxon>Bacteria</taxon>
        <taxon>Pseudomonadati</taxon>
        <taxon>Pseudomonadota</taxon>
        <taxon>Alphaproteobacteria</taxon>
        <taxon>Hyphomicrobiales</taxon>
        <taxon>Rhizobiaceae</taxon>
        <taxon>Rhizobium/Agrobacterium group</taxon>
        <taxon>Agrobacterium</taxon>
    </lineage>
</organism>
<gene>
    <name evidence="4" type="ORF">DSM25559_5320</name>
</gene>
<sequence length="524" mass="55453">MPIGPLKPTETRLQRIADRIGFDLGDREIADYARLIGGTMAACRILDSIPEQLPPVRYPRTSGFRPSPESNRLNGWTWRCDIEGTAEGVLKGKQIGVKDAVCVAGVPMRNGSKMLEGFTPDIDATVVTRILDAGGKIVGKTNCEDLSFSGAGYTSALGAVANPYDPSKNPGGSSSGSAAVLASGEVDASIGGDQGGSIRIPAAWSGVYGLKPTYGLVPYTGVAPIEMTLDHVGPMANTTEDLARLLQAIAGRDPLDPRQRGTYPSEFIPDYLTHLQSGIAGKKIAILKEGFGRTGEDLGVPPFDPEVDETVRNAVQMFASLGASIDEISIPEHLLAGAIWNVIATIGSAEFMIGGAGNGTNSFGYYNSSLGVAFERAFKARPNDLPYPAVTCVLANEYLKETHGLRYYWKAQNQRHLILDAINAALSQYDILAMPTIPFTATASVSPDVSIGDYVGQALNNTHNCVTTNLTGHPSISIPCGLAGGLPVGMMLIARHYEDALLLQASAAFEALTVFKPRGVKNAA</sequence>